<organism evidence="6">
    <name type="scientific">Clastoptera arizonana</name>
    <name type="common">Arizona spittle bug</name>
    <dbReference type="NCBI Taxonomy" id="38151"/>
    <lineage>
        <taxon>Eukaryota</taxon>
        <taxon>Metazoa</taxon>
        <taxon>Ecdysozoa</taxon>
        <taxon>Arthropoda</taxon>
        <taxon>Hexapoda</taxon>
        <taxon>Insecta</taxon>
        <taxon>Pterygota</taxon>
        <taxon>Neoptera</taxon>
        <taxon>Paraneoptera</taxon>
        <taxon>Hemiptera</taxon>
        <taxon>Auchenorrhyncha</taxon>
        <taxon>Cercopoidea</taxon>
        <taxon>Clastopteridae</taxon>
        <taxon>Clastoptera</taxon>
    </lineage>
</organism>
<sequence length="281" mass="32134">MMTGRNEDQINRMPNVSLLSKQSSRSSSDGLPSPTISSSPFSDRQQNQFVNEYALRRFASTPVLPYSSAISYKSVIPEKIESVDIPIVGYEVMEERARFTVYKLKVENKAYGETWFVFRRYTDFVRLHTKLKSEFPNYNLNLPKKKWFGDNFNTNFIENRISGLQAFINAIAKDEKLIGSSVVKDFFCLDEPPSYSDGIEESRAVLEAFEETIYHLRLQLREKEAELDALKLGINVAQEKAVTLSQKLVEITSSCGKCDDKVNDISAKLQRVLCSNFQDLF</sequence>
<keyword evidence="2" id="KW-0963">Cytoplasm</keyword>
<dbReference type="GO" id="GO:0005769">
    <property type="term" value="C:early endosome"/>
    <property type="evidence" value="ECO:0007669"/>
    <property type="project" value="TreeGrafter"/>
</dbReference>
<feature type="compositionally biased region" description="Low complexity" evidence="4">
    <location>
        <begin position="17"/>
        <end position="28"/>
    </location>
</feature>
<keyword evidence="3" id="KW-0175">Coiled coil</keyword>
<evidence type="ECO:0000256" key="1">
    <source>
        <dbReference type="ARBA" id="ARBA00004496"/>
    </source>
</evidence>
<dbReference type="GO" id="GO:0035091">
    <property type="term" value="F:phosphatidylinositol binding"/>
    <property type="evidence" value="ECO:0007669"/>
    <property type="project" value="InterPro"/>
</dbReference>
<dbReference type="InterPro" id="IPR051837">
    <property type="entry name" value="SortingNexin/PXDomain-PKLike"/>
</dbReference>
<evidence type="ECO:0000256" key="3">
    <source>
        <dbReference type="SAM" id="Coils"/>
    </source>
</evidence>
<dbReference type="PANTHER" id="PTHR22999:SF23">
    <property type="entry name" value="SORTING NEXIN-16"/>
    <property type="match status" value="1"/>
</dbReference>
<protein>
    <recommendedName>
        <fullName evidence="5">PX domain-containing protein</fullName>
    </recommendedName>
</protein>
<reference evidence="6" key="1">
    <citation type="submission" date="2015-12" db="EMBL/GenBank/DDBJ databases">
        <title>De novo transcriptome assembly of four potential Pierce s Disease insect vectors from Arizona vineyards.</title>
        <authorList>
            <person name="Tassone E.E."/>
        </authorList>
    </citation>
    <scope>NUCLEOTIDE SEQUENCE</scope>
</reference>
<dbReference type="EMBL" id="GEDC01013575">
    <property type="protein sequence ID" value="JAS23723.1"/>
    <property type="molecule type" value="Transcribed_RNA"/>
</dbReference>
<evidence type="ECO:0000313" key="9">
    <source>
        <dbReference type="EMBL" id="JAS35631.1"/>
    </source>
</evidence>
<dbReference type="GO" id="GO:0008333">
    <property type="term" value="P:endosome to lysosome transport"/>
    <property type="evidence" value="ECO:0007669"/>
    <property type="project" value="TreeGrafter"/>
</dbReference>
<evidence type="ECO:0000313" key="7">
    <source>
        <dbReference type="EMBL" id="JAS23406.1"/>
    </source>
</evidence>
<dbReference type="InterPro" id="IPR036871">
    <property type="entry name" value="PX_dom_sf"/>
</dbReference>
<dbReference type="Pfam" id="PF00787">
    <property type="entry name" value="PX"/>
    <property type="match status" value="1"/>
</dbReference>
<evidence type="ECO:0000256" key="4">
    <source>
        <dbReference type="SAM" id="MobiDB-lite"/>
    </source>
</evidence>
<evidence type="ECO:0000313" key="6">
    <source>
        <dbReference type="EMBL" id="JAS11438.1"/>
    </source>
</evidence>
<dbReference type="EMBL" id="GEDC01001667">
    <property type="protein sequence ID" value="JAS35631.1"/>
    <property type="molecule type" value="Transcribed_RNA"/>
</dbReference>
<dbReference type="AlphaFoldDB" id="A0A1B6CDF5"/>
<feature type="compositionally biased region" description="Basic and acidic residues" evidence="4">
    <location>
        <begin position="1"/>
        <end position="10"/>
    </location>
</feature>
<dbReference type="PROSITE" id="PS50195">
    <property type="entry name" value="PX"/>
    <property type="match status" value="1"/>
</dbReference>
<dbReference type="GO" id="GO:0045022">
    <property type="term" value="P:early endosome to late endosome transport"/>
    <property type="evidence" value="ECO:0007669"/>
    <property type="project" value="TreeGrafter"/>
</dbReference>
<feature type="coiled-coil region" evidence="3">
    <location>
        <begin position="206"/>
        <end position="240"/>
    </location>
</feature>
<name>A0A1B6CDF5_9HEMI</name>
<evidence type="ECO:0000259" key="5">
    <source>
        <dbReference type="PROSITE" id="PS50195"/>
    </source>
</evidence>
<dbReference type="SUPFAM" id="SSF64268">
    <property type="entry name" value="PX domain"/>
    <property type="match status" value="1"/>
</dbReference>
<accession>A0A1B6CDF5</accession>
<dbReference type="PANTHER" id="PTHR22999">
    <property type="entry name" value="PX SERINE/THREONINE KINASE PXK"/>
    <property type="match status" value="1"/>
</dbReference>
<feature type="compositionally biased region" description="Polar residues" evidence="4">
    <location>
        <begin position="34"/>
        <end position="43"/>
    </location>
</feature>
<comment type="subcellular location">
    <subcellularLocation>
        <location evidence="1">Cytoplasm</location>
    </subcellularLocation>
</comment>
<feature type="domain" description="PX" evidence="5">
    <location>
        <begin position="80"/>
        <end position="194"/>
    </location>
</feature>
<dbReference type="EMBL" id="GEDC01013892">
    <property type="protein sequence ID" value="JAS23406.1"/>
    <property type="molecule type" value="Transcribed_RNA"/>
</dbReference>
<evidence type="ECO:0000256" key="2">
    <source>
        <dbReference type="ARBA" id="ARBA00022490"/>
    </source>
</evidence>
<gene>
    <name evidence="7" type="ORF">g.43811</name>
    <name evidence="9" type="ORF">g.43812</name>
    <name evidence="8" type="ORF">g.43813</name>
    <name evidence="6" type="ORF">g.43814</name>
</gene>
<evidence type="ECO:0000313" key="8">
    <source>
        <dbReference type="EMBL" id="JAS23723.1"/>
    </source>
</evidence>
<feature type="region of interest" description="Disordered" evidence="4">
    <location>
        <begin position="1"/>
        <end position="43"/>
    </location>
</feature>
<dbReference type="GO" id="GO:0005770">
    <property type="term" value="C:late endosome"/>
    <property type="evidence" value="ECO:0007669"/>
    <property type="project" value="TreeGrafter"/>
</dbReference>
<dbReference type="GO" id="GO:0006622">
    <property type="term" value="P:protein targeting to lysosome"/>
    <property type="evidence" value="ECO:0007669"/>
    <property type="project" value="TreeGrafter"/>
</dbReference>
<dbReference type="EMBL" id="GEDC01025860">
    <property type="protein sequence ID" value="JAS11438.1"/>
    <property type="molecule type" value="Transcribed_RNA"/>
</dbReference>
<dbReference type="SMART" id="SM00312">
    <property type="entry name" value="PX"/>
    <property type="match status" value="1"/>
</dbReference>
<dbReference type="InterPro" id="IPR001683">
    <property type="entry name" value="PX_dom"/>
</dbReference>
<proteinExistence type="predicted"/>
<dbReference type="Gene3D" id="3.30.1520.10">
    <property type="entry name" value="Phox-like domain"/>
    <property type="match status" value="1"/>
</dbReference>